<organism evidence="1 2">
    <name type="scientific">Ramlibacter monticola</name>
    <dbReference type="NCBI Taxonomy" id="1926872"/>
    <lineage>
        <taxon>Bacteria</taxon>
        <taxon>Pseudomonadati</taxon>
        <taxon>Pseudomonadota</taxon>
        <taxon>Betaproteobacteria</taxon>
        <taxon>Burkholderiales</taxon>
        <taxon>Comamonadaceae</taxon>
        <taxon>Ramlibacter</taxon>
    </lineage>
</organism>
<accession>A0A936Z8A4</accession>
<name>A0A936Z8A4_9BURK</name>
<dbReference type="PANTHER" id="PTHR12526">
    <property type="entry name" value="GLYCOSYLTRANSFERASE"/>
    <property type="match status" value="1"/>
</dbReference>
<sequence length="352" mass="38664">MRVLGLALYGPLAASTRHRMAQYTEGLARAGIELRIQSLLGDEYLRRRFAGGGWPVCELGKAAFSRLTQLVDARSYDAAMVHCELFPLLPGGLEAALVRKPYLYDFDDAFYLRYRTGRLSFAKPFLGAKFDEFVGRAAVVTAGSRALHDYAAHHNRHVRFLPTVVDTTRYVPDPRLRGGSPFTIGWIGSPSTSVYLRELVEPISALAQEGPVRLVVIGGPAPAIPAAQLVEIPWKESEEAAMINSFDVGLMPLLDDEWSRAKCAFKLIQYMACGVPVVASPVGANNDVVTRECGLLAATAQEWTHALRCLRDNPGQRRLMGEAGRDRVLRQYALSVNLPILVDALRETAGGR</sequence>
<dbReference type="CDD" id="cd03801">
    <property type="entry name" value="GT4_PimA-like"/>
    <property type="match status" value="1"/>
</dbReference>
<evidence type="ECO:0000313" key="2">
    <source>
        <dbReference type="Proteomes" id="UP000599109"/>
    </source>
</evidence>
<dbReference type="AlphaFoldDB" id="A0A936Z8A4"/>
<evidence type="ECO:0000313" key="1">
    <source>
        <dbReference type="EMBL" id="MBL0395024.1"/>
    </source>
</evidence>
<reference evidence="1 2" key="1">
    <citation type="journal article" date="2017" name="Int. J. Syst. Evol. Microbiol.">
        <title>Ramlibacter monticola sp. nov., isolated from forest soil.</title>
        <authorList>
            <person name="Chaudhary D.K."/>
            <person name="Kim J."/>
        </authorList>
    </citation>
    <scope>NUCLEOTIDE SEQUENCE [LARGE SCALE GENOMIC DNA]</scope>
    <source>
        <strain evidence="1 2">KACC 19175</strain>
    </source>
</reference>
<dbReference type="EMBL" id="JAEQNE010000011">
    <property type="protein sequence ID" value="MBL0395024.1"/>
    <property type="molecule type" value="Genomic_DNA"/>
</dbReference>
<dbReference type="Gene3D" id="3.40.50.2000">
    <property type="entry name" value="Glycogen Phosphorylase B"/>
    <property type="match status" value="1"/>
</dbReference>
<comment type="caution">
    <text evidence="1">The sequence shown here is derived from an EMBL/GenBank/DDBJ whole genome shotgun (WGS) entry which is preliminary data.</text>
</comment>
<dbReference type="Proteomes" id="UP000599109">
    <property type="component" value="Unassembled WGS sequence"/>
</dbReference>
<dbReference type="Pfam" id="PF13692">
    <property type="entry name" value="Glyco_trans_1_4"/>
    <property type="match status" value="1"/>
</dbReference>
<keyword evidence="2" id="KW-1185">Reference proteome</keyword>
<dbReference type="GO" id="GO:0016757">
    <property type="term" value="F:glycosyltransferase activity"/>
    <property type="evidence" value="ECO:0007669"/>
    <property type="project" value="TreeGrafter"/>
</dbReference>
<dbReference type="SUPFAM" id="SSF53756">
    <property type="entry name" value="UDP-Glycosyltransferase/glycogen phosphorylase"/>
    <property type="match status" value="1"/>
</dbReference>
<protein>
    <submittedName>
        <fullName evidence="1">Glycosyltransferase family 4 protein</fullName>
    </submittedName>
</protein>
<gene>
    <name evidence="1" type="ORF">JJ685_28080</name>
</gene>
<dbReference type="PANTHER" id="PTHR12526:SF636">
    <property type="entry name" value="BLL3647 PROTEIN"/>
    <property type="match status" value="1"/>
</dbReference>
<dbReference type="RefSeq" id="WP_201677695.1">
    <property type="nucleotide sequence ID" value="NZ_JAEQNE010000011.1"/>
</dbReference>
<proteinExistence type="predicted"/>